<dbReference type="PANTHER" id="PTHR10693">
    <property type="entry name" value="RAS GTPASE-ACTIVATING PROTEIN-BINDING PROTEIN"/>
    <property type="match status" value="1"/>
</dbReference>
<dbReference type="InterPro" id="IPR039539">
    <property type="entry name" value="Ras_GTPase_bind_prot"/>
</dbReference>
<dbReference type="GO" id="GO:0005829">
    <property type="term" value="C:cytosol"/>
    <property type="evidence" value="ECO:0007669"/>
    <property type="project" value="TreeGrafter"/>
</dbReference>
<dbReference type="Gene3D" id="3.10.450.50">
    <property type="match status" value="1"/>
</dbReference>
<proteinExistence type="predicted"/>
<evidence type="ECO:0000313" key="3">
    <source>
        <dbReference type="EMBL" id="GFQ05287.1"/>
    </source>
</evidence>
<comment type="caution">
    <text evidence="3">The sequence shown here is derived from an EMBL/GenBank/DDBJ whole genome shotgun (WGS) entry which is preliminary data.</text>
</comment>
<dbReference type="AlphaFoldDB" id="A0A830D0W8"/>
<reference evidence="3" key="1">
    <citation type="submission" date="2020-07" db="EMBL/GenBank/DDBJ databases">
        <title>Ethylene signaling mediates host invasion by parasitic plants.</title>
        <authorList>
            <person name="Yoshida S."/>
        </authorList>
    </citation>
    <scope>NUCLEOTIDE SEQUENCE</scope>
    <source>
        <strain evidence="3">Okayama</strain>
    </source>
</reference>
<dbReference type="GO" id="GO:0003729">
    <property type="term" value="F:mRNA binding"/>
    <property type="evidence" value="ECO:0007669"/>
    <property type="project" value="TreeGrafter"/>
</dbReference>
<dbReference type="InterPro" id="IPR002075">
    <property type="entry name" value="NTF2_dom"/>
</dbReference>
<dbReference type="PANTHER" id="PTHR10693:SF20">
    <property type="entry name" value="AT27578P"/>
    <property type="match status" value="1"/>
</dbReference>
<dbReference type="Pfam" id="PF02136">
    <property type="entry name" value="NTF2"/>
    <property type="match status" value="1"/>
</dbReference>
<sequence>MVPPRDVANEFVRQYYMILNKCPENAHMFYNESSLLGWQENDGVITPVTTLSAINNKILSSDYKNCFAEVNSVDAQASQDGGVFVAVSGSFIEKDQVTCIFFQTFFLARQERGFFVLNDILRVFNANGLVPFGADDASTVQSDGNISDSSTSSLTDEIGELDESSYVLVPKDTVTKGSSSASPVASPGKMSPAVEQASNANVVAPVKTYLQLLQVKGREFDPRRHCKVFQLSFNTCI</sequence>
<evidence type="ECO:0000259" key="2">
    <source>
        <dbReference type="PROSITE" id="PS50177"/>
    </source>
</evidence>
<dbReference type="CDD" id="cd00780">
    <property type="entry name" value="NTF2"/>
    <property type="match status" value="1"/>
</dbReference>
<dbReference type="InterPro" id="IPR032710">
    <property type="entry name" value="NTF2-like_dom_sf"/>
</dbReference>
<evidence type="ECO:0000256" key="1">
    <source>
        <dbReference type="ARBA" id="ARBA00022884"/>
    </source>
</evidence>
<dbReference type="OrthoDB" id="339151at2759"/>
<dbReference type="GO" id="GO:1990904">
    <property type="term" value="C:ribonucleoprotein complex"/>
    <property type="evidence" value="ECO:0007669"/>
    <property type="project" value="TreeGrafter"/>
</dbReference>
<organism evidence="3 4">
    <name type="scientific">Phtheirospermum japonicum</name>
    <dbReference type="NCBI Taxonomy" id="374723"/>
    <lineage>
        <taxon>Eukaryota</taxon>
        <taxon>Viridiplantae</taxon>
        <taxon>Streptophyta</taxon>
        <taxon>Embryophyta</taxon>
        <taxon>Tracheophyta</taxon>
        <taxon>Spermatophyta</taxon>
        <taxon>Magnoliopsida</taxon>
        <taxon>eudicotyledons</taxon>
        <taxon>Gunneridae</taxon>
        <taxon>Pentapetalae</taxon>
        <taxon>asterids</taxon>
        <taxon>lamiids</taxon>
        <taxon>Lamiales</taxon>
        <taxon>Orobanchaceae</taxon>
        <taxon>Orobanchaceae incertae sedis</taxon>
        <taxon>Phtheirospermum</taxon>
    </lineage>
</organism>
<dbReference type="PROSITE" id="PS50177">
    <property type="entry name" value="NTF2_DOMAIN"/>
    <property type="match status" value="1"/>
</dbReference>
<feature type="domain" description="NTF2" evidence="2">
    <location>
        <begin position="7"/>
        <end position="123"/>
    </location>
</feature>
<dbReference type="FunFam" id="3.10.450.50:FF:000003">
    <property type="entry name" value="Nuclear transport factor 2 family protein"/>
    <property type="match status" value="1"/>
</dbReference>
<evidence type="ECO:0000313" key="4">
    <source>
        <dbReference type="Proteomes" id="UP000653305"/>
    </source>
</evidence>
<keyword evidence="4" id="KW-1185">Reference proteome</keyword>
<dbReference type="SUPFAM" id="SSF54427">
    <property type="entry name" value="NTF2-like"/>
    <property type="match status" value="1"/>
</dbReference>
<keyword evidence="1" id="KW-0694">RNA-binding</keyword>
<protein>
    <submittedName>
        <fullName evidence="3">Putative g3bp-like protein</fullName>
    </submittedName>
</protein>
<dbReference type="EMBL" id="BMAC01001041">
    <property type="protein sequence ID" value="GFQ05287.1"/>
    <property type="molecule type" value="Genomic_DNA"/>
</dbReference>
<dbReference type="InterPro" id="IPR018222">
    <property type="entry name" value="Nuclear_transport_factor_2_euk"/>
</dbReference>
<dbReference type="Proteomes" id="UP000653305">
    <property type="component" value="Unassembled WGS sequence"/>
</dbReference>
<accession>A0A830D0W8</accession>
<gene>
    <name evidence="3" type="ORF">PHJA_002672800</name>
</gene>
<name>A0A830D0W8_9LAMI</name>